<proteinExistence type="inferred from homology"/>
<organism evidence="14 15">
    <name type="scientific">Oncorhynchus mykiss</name>
    <name type="common">Rainbow trout</name>
    <name type="synonym">Salmo gairdneri</name>
    <dbReference type="NCBI Taxonomy" id="8022"/>
    <lineage>
        <taxon>Eukaryota</taxon>
        <taxon>Metazoa</taxon>
        <taxon>Chordata</taxon>
        <taxon>Craniata</taxon>
        <taxon>Vertebrata</taxon>
        <taxon>Euteleostomi</taxon>
        <taxon>Actinopterygii</taxon>
        <taxon>Neopterygii</taxon>
        <taxon>Teleostei</taxon>
        <taxon>Protacanthopterygii</taxon>
        <taxon>Salmoniformes</taxon>
        <taxon>Salmonidae</taxon>
        <taxon>Salmoninae</taxon>
        <taxon>Oncorhynchus</taxon>
    </lineage>
</organism>
<evidence type="ECO:0000256" key="12">
    <source>
        <dbReference type="SAM" id="Phobius"/>
    </source>
</evidence>
<feature type="compositionally biased region" description="Basic and acidic residues" evidence="11">
    <location>
        <begin position="423"/>
        <end position="440"/>
    </location>
</feature>
<evidence type="ECO:0000256" key="6">
    <source>
        <dbReference type="ARBA" id="ARBA00022989"/>
    </source>
</evidence>
<dbReference type="GO" id="GO:0005923">
    <property type="term" value="C:bicellular tight junction"/>
    <property type="evidence" value="ECO:0007669"/>
    <property type="project" value="UniProtKB-SubCell"/>
</dbReference>
<sequence>MRRKRRGEHVHRTSLNENALIWKMCLLLRWWIPVLFLTDLPSSSAIQVSSREDKKYATLFQSVVLPCQYSSMSTQTPVVQWWYKSYCRDRTRDAFSFPEGLGVRGSSSHLDCSDSSRTVRVVASVTGSSITLAEHYKGRDITIINKADLRIGELQWGDSGVYLCKVIISDDLEGRNEAPVELLVLGKTGTGVSDDLLPDFDVKIMPEWAFVGSVALGIILFILLFGVCWCQCCPHSCCCYVSCWCCPETCCCPRHLYEAGKGLRSRASSPQIAVYPPYYVPGVPAMVPIAPPSLVDTTMMSAPPSVSESSAAGVRPVYRLQSTLDQSSLDQDSLKVLQHVEKQLALFHPAKAQSHDSCSISELSSLHEVDTGGFRQSYRQIQKKALPAIPDHDRDLEDIPDLHPPSSSSQTRRPTRYQHRRNRSIEEDHHHDNNSRWNPRSEHLQRKAFLLGGKSGSLDELEEFSQCYRQRGPREELTVRDIRDTDQEYERLELREREGDRDRDRDREYCPPSYRDKTTKRGYRDNRDRDDRAETWRERDRQEDCHGDRQGNRQRSPPPSPKKRRGTWDNELEQRPPKPPAPPPPPRQSPRGRDYDDELLSTLLERKTRRGGASDSGGDRGRGGGRSEEDTPSDTPSKGSKGSKKSSGSGGERHHGRCPSNREVELVLDSRGEDSLPPYCQTALERFRAAERPSPSPRPSTHSSRPSNGGSTHSHTHTLQQESGEERDKPRKVSTLLSRDSLIV</sequence>
<dbReference type="GO" id="GO:0031016">
    <property type="term" value="P:pancreas development"/>
    <property type="evidence" value="ECO:0007669"/>
    <property type="project" value="TreeGrafter"/>
</dbReference>
<evidence type="ECO:0000256" key="4">
    <source>
        <dbReference type="ARBA" id="ARBA00022692"/>
    </source>
</evidence>
<evidence type="ECO:0000259" key="13">
    <source>
        <dbReference type="PROSITE" id="PS50835"/>
    </source>
</evidence>
<evidence type="ECO:0000256" key="11">
    <source>
        <dbReference type="SAM" id="MobiDB-lite"/>
    </source>
</evidence>
<feature type="compositionally biased region" description="Pro residues" evidence="11">
    <location>
        <begin position="577"/>
        <end position="588"/>
    </location>
</feature>
<gene>
    <name evidence="14" type="primary">LOC110495405</name>
</gene>
<dbReference type="Ensembl" id="ENSOMYT00000167199.1">
    <property type="protein sequence ID" value="ENSOMYP00000114473.1"/>
    <property type="gene ID" value="ENSOMYG00000064236.1"/>
</dbReference>
<feature type="domain" description="Ig-like" evidence="13">
    <location>
        <begin position="41"/>
        <end position="181"/>
    </location>
</feature>
<feature type="compositionally biased region" description="Basic residues" evidence="11">
    <location>
        <begin position="413"/>
        <end position="422"/>
    </location>
</feature>
<feature type="compositionally biased region" description="Basic and acidic residues" evidence="11">
    <location>
        <begin position="660"/>
        <end position="674"/>
    </location>
</feature>
<dbReference type="PANTHER" id="PTHR15923:SF7">
    <property type="entry name" value="IMMUNOGLOBULIN-LIKE DOMAIN-CONTAINING RECEPTOR 2 ISOFORM X1"/>
    <property type="match status" value="1"/>
</dbReference>
<evidence type="ECO:0000256" key="9">
    <source>
        <dbReference type="ARBA" id="ARBA00023319"/>
    </source>
</evidence>
<evidence type="ECO:0000256" key="8">
    <source>
        <dbReference type="ARBA" id="ARBA00023157"/>
    </source>
</evidence>
<dbReference type="Pfam" id="PF05624">
    <property type="entry name" value="LSR"/>
    <property type="match status" value="1"/>
</dbReference>
<evidence type="ECO:0000256" key="7">
    <source>
        <dbReference type="ARBA" id="ARBA00023136"/>
    </source>
</evidence>
<dbReference type="OrthoDB" id="8943907at2759"/>
<evidence type="ECO:0000256" key="2">
    <source>
        <dbReference type="ARBA" id="ARBA00009491"/>
    </source>
</evidence>
<comment type="subcellular location">
    <subcellularLocation>
        <location evidence="1">Cell junction</location>
        <location evidence="1">Tight junction</location>
    </subcellularLocation>
    <subcellularLocation>
        <location evidence="10">Endomembrane system</location>
        <topology evidence="10">Single-pass type I membrane protein</topology>
    </subcellularLocation>
</comment>
<keyword evidence="8" id="KW-1015">Disulfide bond</keyword>
<keyword evidence="4 12" id="KW-0812">Transmembrane</keyword>
<dbReference type="GO" id="GO:0016020">
    <property type="term" value="C:membrane"/>
    <property type="evidence" value="ECO:0007669"/>
    <property type="project" value="TreeGrafter"/>
</dbReference>
<evidence type="ECO:0000256" key="1">
    <source>
        <dbReference type="ARBA" id="ARBA00004435"/>
    </source>
</evidence>
<dbReference type="Gene3D" id="2.60.40.10">
    <property type="entry name" value="Immunoglobulins"/>
    <property type="match status" value="1"/>
</dbReference>
<dbReference type="RefSeq" id="XP_036838025.1">
    <property type="nucleotide sequence ID" value="XM_036982130.1"/>
</dbReference>
<dbReference type="KEGG" id="omy:110495405"/>
<feature type="compositionally biased region" description="Basic and acidic residues" evidence="11">
    <location>
        <begin position="390"/>
        <end position="401"/>
    </location>
</feature>
<dbReference type="GeneID" id="110495405"/>
<feature type="compositionally biased region" description="Basic and acidic residues" evidence="11">
    <location>
        <begin position="566"/>
        <end position="576"/>
    </location>
</feature>
<feature type="region of interest" description="Disordered" evidence="11">
    <location>
        <begin position="491"/>
        <end position="744"/>
    </location>
</feature>
<dbReference type="GO" id="GO:0012505">
    <property type="term" value="C:endomembrane system"/>
    <property type="evidence" value="ECO:0007669"/>
    <property type="project" value="UniProtKB-SubCell"/>
</dbReference>
<name>A0A8K9WPD4_ONCMY</name>
<evidence type="ECO:0000313" key="15">
    <source>
        <dbReference type="Proteomes" id="UP000694395"/>
    </source>
</evidence>
<evidence type="ECO:0000256" key="3">
    <source>
        <dbReference type="ARBA" id="ARBA00022427"/>
    </source>
</evidence>
<dbReference type="PROSITE" id="PS50835">
    <property type="entry name" value="IG_LIKE"/>
    <property type="match status" value="1"/>
</dbReference>
<dbReference type="AlphaFoldDB" id="A0A8K9WPD4"/>
<keyword evidence="3" id="KW-0796">Tight junction</keyword>
<feature type="region of interest" description="Disordered" evidence="11">
    <location>
        <begin position="389"/>
        <end position="440"/>
    </location>
</feature>
<dbReference type="InterPro" id="IPR003599">
    <property type="entry name" value="Ig_sub"/>
</dbReference>
<feature type="compositionally biased region" description="Basic and acidic residues" evidence="11">
    <location>
        <begin position="617"/>
        <end position="629"/>
    </location>
</feature>
<dbReference type="SMART" id="SM00409">
    <property type="entry name" value="IG"/>
    <property type="match status" value="1"/>
</dbReference>
<dbReference type="PANTHER" id="PTHR15923">
    <property type="entry name" value="TRANSMEMBRANE AND IMMUNOGLOBULIN DOMAIN-CONTAINING PROTEIN"/>
    <property type="match status" value="1"/>
</dbReference>
<keyword evidence="15" id="KW-1185">Reference proteome</keyword>
<keyword evidence="5" id="KW-0965">Cell junction</keyword>
<dbReference type="Proteomes" id="UP000694395">
    <property type="component" value="Chromosome 7"/>
</dbReference>
<dbReference type="GeneTree" id="ENSGT00950000183058"/>
<dbReference type="InterPro" id="IPR008664">
    <property type="entry name" value="LISCH7"/>
</dbReference>
<keyword evidence="9" id="KW-0393">Immunoglobulin domain</keyword>
<comment type="similarity">
    <text evidence="2">Belongs to the immunoglobulin superfamily. LISCH7 family.</text>
</comment>
<protein>
    <recommendedName>
        <fullName evidence="13">Ig-like domain-containing protein</fullName>
    </recommendedName>
</protein>
<evidence type="ECO:0000256" key="10">
    <source>
        <dbReference type="ARBA" id="ARBA00046288"/>
    </source>
</evidence>
<feature type="compositionally biased region" description="Basic and acidic residues" evidence="11">
    <location>
        <begin position="491"/>
        <end position="551"/>
    </location>
</feature>
<dbReference type="InterPro" id="IPR051874">
    <property type="entry name" value="Ig-like_domain-LISCH7"/>
</dbReference>
<reference evidence="14" key="1">
    <citation type="submission" date="2020-07" db="EMBL/GenBank/DDBJ databases">
        <title>A long reads based de novo assembly of the rainbow trout Arlee double haploid line genome.</title>
        <authorList>
            <person name="Gao G."/>
            <person name="Palti Y."/>
        </authorList>
    </citation>
    <scope>NUCLEOTIDE SEQUENCE [LARGE SCALE GENOMIC DNA]</scope>
</reference>
<reference evidence="14" key="2">
    <citation type="submission" date="2025-08" db="UniProtKB">
        <authorList>
            <consortium name="Ensembl"/>
        </authorList>
    </citation>
    <scope>IDENTIFICATION</scope>
</reference>
<dbReference type="InterPro" id="IPR013783">
    <property type="entry name" value="Ig-like_fold"/>
</dbReference>
<reference evidence="14" key="3">
    <citation type="submission" date="2025-09" db="UniProtKB">
        <authorList>
            <consortium name="Ensembl"/>
        </authorList>
    </citation>
    <scope>IDENTIFICATION</scope>
</reference>
<evidence type="ECO:0000256" key="5">
    <source>
        <dbReference type="ARBA" id="ARBA00022949"/>
    </source>
</evidence>
<feature type="transmembrane region" description="Helical" evidence="12">
    <location>
        <begin position="208"/>
        <end position="227"/>
    </location>
</feature>
<dbReference type="InterPro" id="IPR036179">
    <property type="entry name" value="Ig-like_dom_sf"/>
</dbReference>
<feature type="compositionally biased region" description="Polar residues" evidence="11">
    <location>
        <begin position="708"/>
        <end position="722"/>
    </location>
</feature>
<keyword evidence="6 12" id="KW-1133">Transmembrane helix</keyword>
<evidence type="ECO:0000313" key="14">
    <source>
        <dbReference type="Ensembl" id="ENSOMYP00000114473.1"/>
    </source>
</evidence>
<dbReference type="InterPro" id="IPR007110">
    <property type="entry name" value="Ig-like_dom"/>
</dbReference>
<dbReference type="SUPFAM" id="SSF48726">
    <property type="entry name" value="Immunoglobulin"/>
    <property type="match status" value="1"/>
</dbReference>
<keyword evidence="7 12" id="KW-0472">Membrane</keyword>
<accession>A0A8K9WPD4</accession>